<dbReference type="SUPFAM" id="SSF48452">
    <property type="entry name" value="TPR-like"/>
    <property type="match status" value="1"/>
</dbReference>
<reference evidence="3 4" key="1">
    <citation type="submission" date="2019-04" db="EMBL/GenBank/DDBJ databases">
        <title>Genome sequence of Bacillus hwajinpoensis strain Y2.</title>
        <authorList>
            <person name="Fair J.L."/>
            <person name="Maclea K.S."/>
        </authorList>
    </citation>
    <scope>NUCLEOTIDE SEQUENCE [LARGE SCALE GENOMIC DNA]</scope>
    <source>
        <strain evidence="3 4">Y2</strain>
    </source>
</reference>
<dbReference type="PROSITE" id="PS50005">
    <property type="entry name" value="TPR"/>
    <property type="match status" value="1"/>
</dbReference>
<dbReference type="Pfam" id="PF10947">
    <property type="entry name" value="DUF2628"/>
    <property type="match status" value="1"/>
</dbReference>
<evidence type="ECO:0000256" key="1">
    <source>
        <dbReference type="PROSITE-ProRule" id="PRU00339"/>
    </source>
</evidence>
<dbReference type="Gene3D" id="1.25.40.10">
    <property type="entry name" value="Tetratricopeptide repeat domain"/>
    <property type="match status" value="1"/>
</dbReference>
<dbReference type="Proteomes" id="UP000310541">
    <property type="component" value="Unassembled WGS sequence"/>
</dbReference>
<dbReference type="OrthoDB" id="6691119at2"/>
<dbReference type="InterPro" id="IPR011990">
    <property type="entry name" value="TPR-like_helical_dom_sf"/>
</dbReference>
<sequence length="258" mass="30258">MGWFNRNKREIKFTELDEETQEEMLAFTGKREKVYKKKWEKLSTKKSPISWNWASFFLSLFWFTYRKMNVYAYVFLSIIVVVDVLSIVFFKKALPGSTMGPAYIVLALFANKLYFDFALSKVKKLKDLYPDRDERLEVIKKRGGVSWGHALLFVLVMVIYGFGSATFEEEVYYSYMTPKFSEAAELQDAGNIDEALAVYNDIENENVPVPSIHFNKSLIYEEQQKYDKALNQMNTYLELAPDDEEAIEIKEEIMEKMK</sequence>
<feature type="repeat" description="TPR" evidence="1">
    <location>
        <begin position="210"/>
        <end position="243"/>
    </location>
</feature>
<dbReference type="InterPro" id="IPR019734">
    <property type="entry name" value="TPR_rpt"/>
</dbReference>
<dbReference type="AlphaFoldDB" id="A0A4V5PZ06"/>
<evidence type="ECO:0000313" key="4">
    <source>
        <dbReference type="Proteomes" id="UP000310541"/>
    </source>
</evidence>
<evidence type="ECO:0000313" key="3">
    <source>
        <dbReference type="EMBL" id="TKD72158.1"/>
    </source>
</evidence>
<feature type="transmembrane region" description="Helical" evidence="2">
    <location>
        <begin position="143"/>
        <end position="163"/>
    </location>
</feature>
<proteinExistence type="predicted"/>
<keyword evidence="2" id="KW-0812">Transmembrane</keyword>
<feature type="transmembrane region" description="Helical" evidence="2">
    <location>
        <begin position="102"/>
        <end position="122"/>
    </location>
</feature>
<keyword evidence="2" id="KW-0472">Membrane</keyword>
<keyword evidence="2" id="KW-1133">Transmembrane helix</keyword>
<comment type="caution">
    <text evidence="3">The sequence shown here is derived from an EMBL/GenBank/DDBJ whole genome shotgun (WGS) entry which is preliminary data.</text>
</comment>
<keyword evidence="1" id="KW-0802">TPR repeat</keyword>
<name>A0A4V5PZ06_9BACL</name>
<gene>
    <name evidence="3" type="ORF">FBF83_04990</name>
</gene>
<dbReference type="RefSeq" id="WP_136946008.1">
    <property type="nucleotide sequence ID" value="NZ_SWFM01000001.1"/>
</dbReference>
<organism evidence="3 4">
    <name type="scientific">Guptibacillus hwajinpoensis</name>
    <dbReference type="NCBI Taxonomy" id="208199"/>
    <lineage>
        <taxon>Bacteria</taxon>
        <taxon>Bacillati</taxon>
        <taxon>Bacillota</taxon>
        <taxon>Bacilli</taxon>
        <taxon>Bacillales</taxon>
        <taxon>Guptibacillaceae</taxon>
        <taxon>Guptibacillus</taxon>
    </lineage>
</organism>
<feature type="transmembrane region" description="Helical" evidence="2">
    <location>
        <begin position="70"/>
        <end position="90"/>
    </location>
</feature>
<accession>A0A4V5PZ06</accession>
<protein>
    <submittedName>
        <fullName evidence="3">DUF2628 domain-containing protein</fullName>
    </submittedName>
</protein>
<dbReference type="EMBL" id="SWFM01000001">
    <property type="protein sequence ID" value="TKD72158.1"/>
    <property type="molecule type" value="Genomic_DNA"/>
</dbReference>
<dbReference type="InterPro" id="IPR024399">
    <property type="entry name" value="DUF2628"/>
</dbReference>
<evidence type="ECO:0000256" key="2">
    <source>
        <dbReference type="SAM" id="Phobius"/>
    </source>
</evidence>